<evidence type="ECO:0000313" key="9">
    <source>
        <dbReference type="Proteomes" id="UP000236723"/>
    </source>
</evidence>
<dbReference type="GO" id="GO:0003995">
    <property type="term" value="F:acyl-CoA dehydrogenase activity"/>
    <property type="evidence" value="ECO:0007669"/>
    <property type="project" value="TreeGrafter"/>
</dbReference>
<reference evidence="9" key="1">
    <citation type="submission" date="2016-10" db="EMBL/GenBank/DDBJ databases">
        <authorList>
            <person name="Varghese N."/>
            <person name="Submissions S."/>
        </authorList>
    </citation>
    <scope>NUCLEOTIDE SEQUENCE [LARGE SCALE GENOMIC DNA]</scope>
    <source>
        <strain evidence="9">DSM 43163</strain>
    </source>
</reference>
<keyword evidence="5" id="KW-0560">Oxidoreductase</keyword>
<dbReference type="InterPro" id="IPR009100">
    <property type="entry name" value="AcylCoA_DH/oxidase_NM_dom_sf"/>
</dbReference>
<keyword evidence="9" id="KW-1185">Reference proteome</keyword>
<evidence type="ECO:0000259" key="6">
    <source>
        <dbReference type="Pfam" id="PF00441"/>
    </source>
</evidence>
<keyword evidence="4" id="KW-0274">FAD</keyword>
<evidence type="ECO:0000256" key="1">
    <source>
        <dbReference type="ARBA" id="ARBA00001974"/>
    </source>
</evidence>
<feature type="domain" description="Acyl-CoA dehydrogenase/oxidase N-terminal" evidence="7">
    <location>
        <begin position="7"/>
        <end position="120"/>
    </location>
</feature>
<accession>A0A1H6E4R4</accession>
<comment type="cofactor">
    <cofactor evidence="1">
        <name>FAD</name>
        <dbReference type="ChEBI" id="CHEBI:57692"/>
    </cofactor>
</comment>
<keyword evidence="3" id="KW-0285">Flavoprotein</keyword>
<dbReference type="SUPFAM" id="SSF56645">
    <property type="entry name" value="Acyl-CoA dehydrogenase NM domain-like"/>
    <property type="match status" value="1"/>
</dbReference>
<evidence type="ECO:0000256" key="2">
    <source>
        <dbReference type="ARBA" id="ARBA00009347"/>
    </source>
</evidence>
<dbReference type="Gene3D" id="2.40.110.10">
    <property type="entry name" value="Butyryl-CoA Dehydrogenase, subunit A, domain 2"/>
    <property type="match status" value="1"/>
</dbReference>
<dbReference type="OrthoDB" id="4607453at2"/>
<dbReference type="InterPro" id="IPR009075">
    <property type="entry name" value="AcylCo_DH/oxidase_C"/>
</dbReference>
<organism evidence="8 9">
    <name type="scientific">Thermomonospora echinospora</name>
    <dbReference type="NCBI Taxonomy" id="1992"/>
    <lineage>
        <taxon>Bacteria</taxon>
        <taxon>Bacillati</taxon>
        <taxon>Actinomycetota</taxon>
        <taxon>Actinomycetes</taxon>
        <taxon>Streptosporangiales</taxon>
        <taxon>Thermomonosporaceae</taxon>
        <taxon>Thermomonospora</taxon>
    </lineage>
</organism>
<dbReference type="InterPro" id="IPR037069">
    <property type="entry name" value="AcylCoA_DH/ox_N_sf"/>
</dbReference>
<evidence type="ECO:0000313" key="8">
    <source>
        <dbReference type="EMBL" id="SEG91865.1"/>
    </source>
</evidence>
<dbReference type="CDD" id="cd00567">
    <property type="entry name" value="ACAD"/>
    <property type="match status" value="1"/>
</dbReference>
<dbReference type="InterPro" id="IPR046373">
    <property type="entry name" value="Acyl-CoA_Oxase/DH_mid-dom_sf"/>
</dbReference>
<protein>
    <submittedName>
        <fullName evidence="8">Acyl-CoA dehydrogenase</fullName>
    </submittedName>
</protein>
<evidence type="ECO:0000256" key="5">
    <source>
        <dbReference type="ARBA" id="ARBA00023002"/>
    </source>
</evidence>
<name>A0A1H6E4R4_9ACTN</name>
<dbReference type="InterPro" id="IPR013786">
    <property type="entry name" value="AcylCoA_DH/ox_N"/>
</dbReference>
<comment type="similarity">
    <text evidence="2">Belongs to the acyl-CoA dehydrogenase family.</text>
</comment>
<evidence type="ECO:0000256" key="4">
    <source>
        <dbReference type="ARBA" id="ARBA00022827"/>
    </source>
</evidence>
<proteinExistence type="inferred from homology"/>
<dbReference type="SUPFAM" id="SSF47203">
    <property type="entry name" value="Acyl-CoA dehydrogenase C-terminal domain-like"/>
    <property type="match status" value="1"/>
</dbReference>
<dbReference type="Pfam" id="PF02771">
    <property type="entry name" value="Acyl-CoA_dh_N"/>
    <property type="match status" value="1"/>
</dbReference>
<dbReference type="PANTHER" id="PTHR43884:SF20">
    <property type="entry name" value="ACYL-COA DEHYDROGENASE FADE28"/>
    <property type="match status" value="1"/>
</dbReference>
<dbReference type="PANTHER" id="PTHR43884">
    <property type="entry name" value="ACYL-COA DEHYDROGENASE"/>
    <property type="match status" value="1"/>
</dbReference>
<dbReference type="EMBL" id="FNVO01000031">
    <property type="protein sequence ID" value="SEG91865.1"/>
    <property type="molecule type" value="Genomic_DNA"/>
</dbReference>
<dbReference type="Proteomes" id="UP000236723">
    <property type="component" value="Unassembled WGS sequence"/>
</dbReference>
<evidence type="ECO:0000256" key="3">
    <source>
        <dbReference type="ARBA" id="ARBA00022630"/>
    </source>
</evidence>
<dbReference type="AlphaFoldDB" id="A0A1H6E4R4"/>
<dbReference type="Gene3D" id="1.20.140.10">
    <property type="entry name" value="Butyryl-CoA Dehydrogenase, subunit A, domain 3"/>
    <property type="match status" value="1"/>
</dbReference>
<sequence length="376" mass="39687">MTIVAPTEEQQALRGMLRSFFAERWPEEALRTAAGSAHGHDAQLWKAMAEDLGLHGLAVPEDLGGGGFTYPDLLVVFEEMGRALVAGPFFASIAMASTLLLALPDRDAQERLLPGIAAGERIVTVAAVETPTSWDATRVAVDATGTGGARTITGEKLFVLDAEVADVLLVVVRTEHGTGVAEVDTAAPGVRVEPMATVDTTRRQARIVFESSPARLLAPDHDATPAVRRMCDLAGVALAAEQVGGAHRVLEMATAYAKTREQFGRPIGGFQAIKHLLADQLVSIESARAALGYAATATVTGTGLPVAASVAQTLCSEVFSAAAETNIHVHGGIGFTWEHQAHLYYKRAVSSEVLLGRPRDHRARIAAHLLASPETA</sequence>
<dbReference type="Pfam" id="PF00441">
    <property type="entry name" value="Acyl-CoA_dh_1"/>
    <property type="match status" value="1"/>
</dbReference>
<feature type="domain" description="Acyl-CoA dehydrogenase/oxidase C-terminal" evidence="6">
    <location>
        <begin position="236"/>
        <end position="369"/>
    </location>
</feature>
<dbReference type="InterPro" id="IPR036250">
    <property type="entry name" value="AcylCo_DH-like_C"/>
</dbReference>
<dbReference type="GO" id="GO:0050660">
    <property type="term" value="F:flavin adenine dinucleotide binding"/>
    <property type="evidence" value="ECO:0007669"/>
    <property type="project" value="InterPro"/>
</dbReference>
<dbReference type="Gene3D" id="1.10.540.10">
    <property type="entry name" value="Acyl-CoA dehydrogenase/oxidase, N-terminal domain"/>
    <property type="match status" value="1"/>
</dbReference>
<dbReference type="RefSeq" id="WP_103944293.1">
    <property type="nucleotide sequence ID" value="NZ_FNVO01000031.1"/>
</dbReference>
<evidence type="ECO:0000259" key="7">
    <source>
        <dbReference type="Pfam" id="PF02771"/>
    </source>
</evidence>
<gene>
    <name evidence="8" type="ORF">SAMN04489712_1316</name>
</gene>